<dbReference type="Pfam" id="PF07090">
    <property type="entry name" value="GATase1_like"/>
    <property type="match status" value="1"/>
</dbReference>
<dbReference type="OrthoDB" id="9781333at2"/>
<dbReference type="Proteomes" id="UP000193009">
    <property type="component" value="Unassembled WGS sequence"/>
</dbReference>
<dbReference type="InterPro" id="IPR029062">
    <property type="entry name" value="Class_I_gatase-like"/>
</dbReference>
<accession>A0A1X1FB26</accession>
<dbReference type="SUPFAM" id="SSF52317">
    <property type="entry name" value="Class I glutamine amidotransferase-like"/>
    <property type="match status" value="1"/>
</dbReference>
<dbReference type="RefSeq" id="WP_084989348.1">
    <property type="nucleotide sequence ID" value="NZ_JAKDWE010000179.1"/>
</dbReference>
<dbReference type="PANTHER" id="PTHR37947:SF1">
    <property type="entry name" value="BLL2462 PROTEIN"/>
    <property type="match status" value="1"/>
</dbReference>
<reference evidence="2 3" key="1">
    <citation type="journal article" date="2017" name="Front. Microbiol.">
        <title>The Histidine Decarboxylase Gene Cluster of Lactobacillus parabuchneri Was Gained by Horizontal Gene Transfer and Is Mobile within the Species.</title>
        <authorList>
            <person name="Wuthrich D."/>
            <person name="Berthoud H."/>
            <person name="Wechsler D."/>
            <person name="Eugster E."/>
            <person name="Irmler S."/>
            <person name="Bruggmann R."/>
        </authorList>
    </citation>
    <scope>NUCLEOTIDE SEQUENCE [LARGE SCALE GENOMIC DNA]</scope>
    <source>
        <strain evidence="2 3">FAM23169</strain>
    </source>
</reference>
<dbReference type="CDD" id="cd03143">
    <property type="entry name" value="A4_beta-galactosidase_middle_domain"/>
    <property type="match status" value="1"/>
</dbReference>
<evidence type="ECO:0000313" key="3">
    <source>
        <dbReference type="Proteomes" id="UP000193009"/>
    </source>
</evidence>
<organism evidence="2 3">
    <name type="scientific">Lentilactobacillus parabuchneri</name>
    <dbReference type="NCBI Taxonomy" id="152331"/>
    <lineage>
        <taxon>Bacteria</taxon>
        <taxon>Bacillati</taxon>
        <taxon>Bacillota</taxon>
        <taxon>Bacilli</taxon>
        <taxon>Lactobacillales</taxon>
        <taxon>Lactobacillaceae</taxon>
        <taxon>Lentilactobacillus</taxon>
    </lineage>
</organism>
<dbReference type="InterPro" id="IPR010768">
    <property type="entry name" value="GATase1-like"/>
</dbReference>
<evidence type="ECO:0000259" key="1">
    <source>
        <dbReference type="Pfam" id="PF07090"/>
    </source>
</evidence>
<sequence length="248" mass="26908">MAKVLLAGESWISTTTEYKGYDSFTSTKLEIGCEDLLKSLRALGHTVTHLRAHDVPENFPWTLAELNQYDVIMLSDIGSNSFTLSNGVFAGGNPSVNRLALLKQWVQAGGSLMMAGGYLSFSGFEGKAHYHGSPIEDVLPVTIKPYDDRVESPQGVQPLEAKDNPITRGLGEFPVILGYQDIEPKAASQVLMTADSAPLLVTGTAGKGRTLAYGTDIAPHWASQDFMAWDNYGKFFSRCISWLAGDLA</sequence>
<proteinExistence type="predicted"/>
<protein>
    <recommendedName>
        <fullName evidence="1">Putative glutamine amidotransferase domain-containing protein</fullName>
    </recommendedName>
</protein>
<gene>
    <name evidence="2" type="ORF">FAM23169_02644</name>
</gene>
<evidence type="ECO:0000313" key="2">
    <source>
        <dbReference type="EMBL" id="ORN24335.1"/>
    </source>
</evidence>
<dbReference type="EMBL" id="MSBD01000065">
    <property type="protein sequence ID" value="ORN24335.1"/>
    <property type="molecule type" value="Genomic_DNA"/>
</dbReference>
<keyword evidence="3" id="KW-1185">Reference proteome</keyword>
<name>A0A1X1FB26_9LACO</name>
<dbReference type="AlphaFoldDB" id="A0A1X1FB26"/>
<dbReference type="PANTHER" id="PTHR37947">
    <property type="entry name" value="BLL2462 PROTEIN"/>
    <property type="match status" value="1"/>
</dbReference>
<feature type="domain" description="Putative glutamine amidotransferase" evidence="1">
    <location>
        <begin position="3"/>
        <end position="244"/>
    </location>
</feature>
<comment type="caution">
    <text evidence="2">The sequence shown here is derived from an EMBL/GenBank/DDBJ whole genome shotgun (WGS) entry which is preliminary data.</text>
</comment>
<dbReference type="Gene3D" id="3.40.50.880">
    <property type="match status" value="1"/>
</dbReference>